<dbReference type="AlphaFoldDB" id="A0AAE3KAD5"/>
<feature type="transmembrane region" description="Helical" evidence="1">
    <location>
        <begin position="255"/>
        <end position="273"/>
    </location>
</feature>
<reference evidence="2" key="2">
    <citation type="submission" date="2022-02" db="EMBL/GenBank/DDBJ databases">
        <authorList>
            <person name="Elcheninov A.G."/>
            <person name="Sorokin D.Y."/>
            <person name="Kublanov I.V."/>
        </authorList>
    </citation>
    <scope>NUCLEOTIDE SEQUENCE</scope>
    <source>
        <strain evidence="2">AArc-St2</strain>
    </source>
</reference>
<organism evidence="2 3">
    <name type="scientific">Natronocalculus amylovorans</name>
    <dbReference type="NCBI Taxonomy" id="2917812"/>
    <lineage>
        <taxon>Archaea</taxon>
        <taxon>Methanobacteriati</taxon>
        <taxon>Methanobacteriota</taxon>
        <taxon>Stenosarchaea group</taxon>
        <taxon>Halobacteria</taxon>
        <taxon>Halobacteriales</taxon>
        <taxon>Haloferacaceae</taxon>
        <taxon>Natronocalculus</taxon>
    </lineage>
</organism>
<keyword evidence="1" id="KW-0472">Membrane</keyword>
<feature type="transmembrane region" description="Helical" evidence="1">
    <location>
        <begin position="62"/>
        <end position="85"/>
    </location>
</feature>
<evidence type="ECO:0000256" key="1">
    <source>
        <dbReference type="SAM" id="Phobius"/>
    </source>
</evidence>
<reference evidence="2" key="1">
    <citation type="journal article" date="2022" name="Syst. Appl. Microbiol.">
        <title>Natronocalculus amylovorans gen. nov., sp. nov., and Natranaeroarchaeum aerophilus sp. nov., dominant culturable amylolytic natronoarchaea from hypersaline soda lakes in southwestern Siberia.</title>
        <authorList>
            <person name="Sorokin D.Y."/>
            <person name="Elcheninov A.G."/>
            <person name="Khizhniak T.V."/>
            <person name="Koenen M."/>
            <person name="Bale N.J."/>
            <person name="Damste J.S.S."/>
            <person name="Kublanov I.V."/>
        </authorList>
    </citation>
    <scope>NUCLEOTIDE SEQUENCE</scope>
    <source>
        <strain evidence="2">AArc-St2</strain>
    </source>
</reference>
<gene>
    <name evidence="2" type="ORF">AArcSt2_15060</name>
</gene>
<evidence type="ECO:0000313" key="2">
    <source>
        <dbReference type="EMBL" id="MCL9818260.1"/>
    </source>
</evidence>
<dbReference type="Pfam" id="PF25927">
    <property type="entry name" value="DUF7972"/>
    <property type="match status" value="1"/>
</dbReference>
<accession>A0AAE3KAD5</accession>
<keyword evidence="1" id="KW-0812">Transmembrane</keyword>
<dbReference type="EMBL" id="JAKRVX010000009">
    <property type="protein sequence ID" value="MCL9818260.1"/>
    <property type="molecule type" value="Genomic_DNA"/>
</dbReference>
<feature type="transmembrane region" description="Helical" evidence="1">
    <location>
        <begin position="33"/>
        <end position="56"/>
    </location>
</feature>
<dbReference type="Proteomes" id="UP001203207">
    <property type="component" value="Unassembled WGS sequence"/>
</dbReference>
<sequence length="329" mass="35308">MTTETRTERSVQEGDTIRDRIVTWILLEGNRPIVAAGIVTAFVATIAVLISVDILAVGPDSFAATIFGSGLTSGVFTIVTIALSINQLILSWVFGTPDTLTARLDGSRSLRHKVEELANRPSSPTDPAAFLSLIATTLSDRAADILTVSDSPGWQAPDELTAAMEDLVAYGRNIDDSLGENAPLSDTLGVVLGPEYALNMATVHRLRNDYSSTLPGDARVDLRAIEELLESIAVSRQFFKTMVLQQDFAALSRQLVYSGLLALVCVISLTLIYRMNTVTIPLSTLPIVISLGIGIIISPLALFAAYILRAATVARKTISVGPFIPPQNR</sequence>
<proteinExistence type="predicted"/>
<keyword evidence="3" id="KW-1185">Reference proteome</keyword>
<evidence type="ECO:0000313" key="3">
    <source>
        <dbReference type="Proteomes" id="UP001203207"/>
    </source>
</evidence>
<protein>
    <recommendedName>
        <fullName evidence="4">DUF4239 domain-containing protein</fullName>
    </recommendedName>
</protein>
<dbReference type="InterPro" id="IPR058278">
    <property type="entry name" value="DUF7972"/>
</dbReference>
<keyword evidence="1" id="KW-1133">Transmembrane helix</keyword>
<comment type="caution">
    <text evidence="2">The sequence shown here is derived from an EMBL/GenBank/DDBJ whole genome shotgun (WGS) entry which is preliminary data.</text>
</comment>
<feature type="transmembrane region" description="Helical" evidence="1">
    <location>
        <begin position="285"/>
        <end position="308"/>
    </location>
</feature>
<dbReference type="RefSeq" id="WP_250585805.1">
    <property type="nucleotide sequence ID" value="NZ_JAKRVX010000009.1"/>
</dbReference>
<name>A0AAE3KAD5_9EURY</name>
<evidence type="ECO:0008006" key="4">
    <source>
        <dbReference type="Google" id="ProtNLM"/>
    </source>
</evidence>